<keyword evidence="3" id="KW-1185">Reference proteome</keyword>
<evidence type="ECO:0000313" key="3">
    <source>
        <dbReference type="Proteomes" id="UP000299102"/>
    </source>
</evidence>
<evidence type="ECO:0000313" key="2">
    <source>
        <dbReference type="EMBL" id="GBP32071.1"/>
    </source>
</evidence>
<name>A0A4C1V013_EUMVA</name>
<dbReference type="EMBL" id="BGZK01000255">
    <property type="protein sequence ID" value="GBP32071.1"/>
    <property type="molecule type" value="Genomic_DNA"/>
</dbReference>
<dbReference type="AlphaFoldDB" id="A0A4C1V013"/>
<organism evidence="2 3">
    <name type="scientific">Eumeta variegata</name>
    <name type="common">Bagworm moth</name>
    <name type="synonym">Eumeta japonica</name>
    <dbReference type="NCBI Taxonomy" id="151549"/>
    <lineage>
        <taxon>Eukaryota</taxon>
        <taxon>Metazoa</taxon>
        <taxon>Ecdysozoa</taxon>
        <taxon>Arthropoda</taxon>
        <taxon>Hexapoda</taxon>
        <taxon>Insecta</taxon>
        <taxon>Pterygota</taxon>
        <taxon>Neoptera</taxon>
        <taxon>Endopterygota</taxon>
        <taxon>Lepidoptera</taxon>
        <taxon>Glossata</taxon>
        <taxon>Ditrysia</taxon>
        <taxon>Tineoidea</taxon>
        <taxon>Psychidae</taxon>
        <taxon>Oiketicinae</taxon>
        <taxon>Eumeta</taxon>
    </lineage>
</organism>
<proteinExistence type="predicted"/>
<reference evidence="2 3" key="1">
    <citation type="journal article" date="2019" name="Commun. Biol.">
        <title>The bagworm genome reveals a unique fibroin gene that provides high tensile strength.</title>
        <authorList>
            <person name="Kono N."/>
            <person name="Nakamura H."/>
            <person name="Ohtoshi R."/>
            <person name="Tomita M."/>
            <person name="Numata K."/>
            <person name="Arakawa K."/>
        </authorList>
    </citation>
    <scope>NUCLEOTIDE SEQUENCE [LARGE SCALE GENOMIC DNA]</scope>
</reference>
<sequence>MKRTTAANRAAGADGRRLLDLRPASSAIFSTSKMFQRQFSVGIQRTGDFCHIFCNFLIATGHLRSMSSLRTDEWSILPATAHVCYVKAFKVGSLRLWNGRMLTPAGAGAAQDLAGLRVVEEDPERLPFPEVGRRGVVLLRHLLVRHGRAPRLAPRIDHGPVGGPPRPPRAPAAAPTPRSLFPPAAVSPPP</sequence>
<evidence type="ECO:0000256" key="1">
    <source>
        <dbReference type="SAM" id="MobiDB-lite"/>
    </source>
</evidence>
<dbReference type="Proteomes" id="UP000299102">
    <property type="component" value="Unassembled WGS sequence"/>
</dbReference>
<protein>
    <submittedName>
        <fullName evidence="2">Uncharacterized protein</fullName>
    </submittedName>
</protein>
<gene>
    <name evidence="2" type="ORF">EVAR_80837_1</name>
</gene>
<feature type="region of interest" description="Disordered" evidence="1">
    <location>
        <begin position="153"/>
        <end position="190"/>
    </location>
</feature>
<comment type="caution">
    <text evidence="2">The sequence shown here is derived from an EMBL/GenBank/DDBJ whole genome shotgun (WGS) entry which is preliminary data.</text>
</comment>
<accession>A0A4C1V013</accession>